<proteinExistence type="predicted"/>
<feature type="compositionally biased region" description="Gly residues" evidence="1">
    <location>
        <begin position="10"/>
        <end position="21"/>
    </location>
</feature>
<protein>
    <submittedName>
        <fullName evidence="2">Uncharacterized protein</fullName>
    </submittedName>
</protein>
<evidence type="ECO:0000313" key="3">
    <source>
        <dbReference type="Proteomes" id="UP000618795"/>
    </source>
</evidence>
<dbReference type="Proteomes" id="UP000618795">
    <property type="component" value="Unassembled WGS sequence"/>
</dbReference>
<keyword evidence="3" id="KW-1185">Reference proteome</keyword>
<feature type="region of interest" description="Disordered" evidence="1">
    <location>
        <begin position="1"/>
        <end position="24"/>
    </location>
</feature>
<reference evidence="2" key="2">
    <citation type="submission" date="2020-09" db="EMBL/GenBank/DDBJ databases">
        <authorList>
            <person name="Sun Q."/>
            <person name="Ohkuma M."/>
        </authorList>
    </citation>
    <scope>NUCLEOTIDE SEQUENCE</scope>
    <source>
        <strain evidence="2">JCM 4369</strain>
    </source>
</reference>
<gene>
    <name evidence="2" type="ORF">GCM10010260_78630</name>
</gene>
<sequence>MRRGRSDRGGYLGVQAPGGDGMRSHSTLIVSTLSAEHGDSSSGIWSENRDRAVFRALMRLDRIQPDTPLRGT</sequence>
<dbReference type="EMBL" id="BMTD01000030">
    <property type="protein sequence ID" value="GGV26531.1"/>
    <property type="molecule type" value="Genomic_DNA"/>
</dbReference>
<evidence type="ECO:0000256" key="1">
    <source>
        <dbReference type="SAM" id="MobiDB-lite"/>
    </source>
</evidence>
<reference evidence="2" key="1">
    <citation type="journal article" date="2014" name="Int. J. Syst. Evol. Microbiol.">
        <title>Complete genome sequence of Corynebacterium casei LMG S-19264T (=DSM 44701T), isolated from a smear-ripened cheese.</title>
        <authorList>
            <consortium name="US DOE Joint Genome Institute (JGI-PGF)"/>
            <person name="Walter F."/>
            <person name="Albersmeier A."/>
            <person name="Kalinowski J."/>
            <person name="Ruckert C."/>
        </authorList>
    </citation>
    <scope>NUCLEOTIDE SEQUENCE</scope>
    <source>
        <strain evidence="2">JCM 4369</strain>
    </source>
</reference>
<organism evidence="2 3">
    <name type="scientific">Streptomyces filipinensis</name>
    <dbReference type="NCBI Taxonomy" id="66887"/>
    <lineage>
        <taxon>Bacteria</taxon>
        <taxon>Bacillati</taxon>
        <taxon>Actinomycetota</taxon>
        <taxon>Actinomycetes</taxon>
        <taxon>Kitasatosporales</taxon>
        <taxon>Streptomycetaceae</taxon>
        <taxon>Streptomyces</taxon>
    </lineage>
</organism>
<name>A0A918IKA8_9ACTN</name>
<comment type="caution">
    <text evidence="2">The sequence shown here is derived from an EMBL/GenBank/DDBJ whole genome shotgun (WGS) entry which is preliminary data.</text>
</comment>
<evidence type="ECO:0000313" key="2">
    <source>
        <dbReference type="EMBL" id="GGV26531.1"/>
    </source>
</evidence>
<accession>A0A918IKA8</accession>
<dbReference type="AlphaFoldDB" id="A0A918IKA8"/>